<feature type="non-terminal residue" evidence="2">
    <location>
        <position position="1"/>
    </location>
</feature>
<dbReference type="GO" id="GO:0030145">
    <property type="term" value="F:manganese ion binding"/>
    <property type="evidence" value="ECO:0007669"/>
    <property type="project" value="TreeGrafter"/>
</dbReference>
<protein>
    <recommendedName>
        <fullName evidence="1">Phosphoenolpyruvate carboxykinase C-terminal P-loop domain-containing protein</fullName>
    </recommendedName>
</protein>
<dbReference type="Pfam" id="PF00821">
    <property type="entry name" value="PEPCK_GTP"/>
    <property type="match status" value="1"/>
</dbReference>
<feature type="domain" description="Phosphoenolpyruvate carboxykinase C-terminal P-loop" evidence="1">
    <location>
        <begin position="1"/>
        <end position="103"/>
    </location>
</feature>
<accession>A0A8J2Q8H3</accession>
<sequence length="119" mass="13707">MHDPMAMRPFMALLTLCNHTKSHEDKERPVIKEYLPFVGNGEQSTLLWVIIYGVIEWIIRRLDGDESIGQKSAIGIVPKEGSLNLEGLRDVNIKELLSIPKQYRVEADYIRILIVNYLE</sequence>
<dbReference type="GO" id="GO:0006107">
    <property type="term" value="P:oxaloacetate metabolic process"/>
    <property type="evidence" value="ECO:0007669"/>
    <property type="project" value="TreeGrafter"/>
</dbReference>
<dbReference type="SUPFAM" id="SSF53795">
    <property type="entry name" value="PEP carboxykinase-like"/>
    <property type="match status" value="1"/>
</dbReference>
<dbReference type="GO" id="GO:0004613">
    <property type="term" value="F:phosphoenolpyruvate carboxykinase (GTP) activity"/>
    <property type="evidence" value="ECO:0007669"/>
    <property type="project" value="TreeGrafter"/>
</dbReference>
<dbReference type="GO" id="GO:0042594">
    <property type="term" value="P:response to starvation"/>
    <property type="evidence" value="ECO:0007669"/>
    <property type="project" value="TreeGrafter"/>
</dbReference>
<dbReference type="GO" id="GO:0019543">
    <property type="term" value="P:propionate catabolic process"/>
    <property type="evidence" value="ECO:0007669"/>
    <property type="project" value="TreeGrafter"/>
</dbReference>
<organism evidence="2 3">
    <name type="scientific">Cercopithifilaria johnstoni</name>
    <dbReference type="NCBI Taxonomy" id="2874296"/>
    <lineage>
        <taxon>Eukaryota</taxon>
        <taxon>Metazoa</taxon>
        <taxon>Ecdysozoa</taxon>
        <taxon>Nematoda</taxon>
        <taxon>Chromadorea</taxon>
        <taxon>Rhabditida</taxon>
        <taxon>Spirurina</taxon>
        <taxon>Spiruromorpha</taxon>
        <taxon>Filarioidea</taxon>
        <taxon>Onchocercidae</taxon>
        <taxon>Cercopithifilaria</taxon>
    </lineage>
</organism>
<dbReference type="GO" id="GO:0033993">
    <property type="term" value="P:response to lipid"/>
    <property type="evidence" value="ECO:0007669"/>
    <property type="project" value="TreeGrafter"/>
</dbReference>
<evidence type="ECO:0000313" key="3">
    <source>
        <dbReference type="Proteomes" id="UP000746747"/>
    </source>
</evidence>
<dbReference type="GO" id="GO:0006094">
    <property type="term" value="P:gluconeogenesis"/>
    <property type="evidence" value="ECO:0007669"/>
    <property type="project" value="InterPro"/>
</dbReference>
<dbReference type="AlphaFoldDB" id="A0A8J2Q8H3"/>
<dbReference type="PANTHER" id="PTHR11561:SF16">
    <property type="entry name" value="PHOSPHOENOLPYRUVATE CARBOXYKINASE (GTP)"/>
    <property type="match status" value="1"/>
</dbReference>
<dbReference type="OrthoDB" id="10054927at2759"/>
<dbReference type="EMBL" id="CAKAEH010000371">
    <property type="protein sequence ID" value="CAG9530796.1"/>
    <property type="molecule type" value="Genomic_DNA"/>
</dbReference>
<dbReference type="InterPro" id="IPR035077">
    <property type="entry name" value="PEP_carboxykinase_GTP_C"/>
</dbReference>
<dbReference type="InterPro" id="IPR008209">
    <property type="entry name" value="PEP_carboxykinase_GTP"/>
</dbReference>
<dbReference type="PANTHER" id="PTHR11561">
    <property type="entry name" value="PHOSPHOENOLPYRUVATE CARBOXYKINASE"/>
    <property type="match status" value="1"/>
</dbReference>
<dbReference type="InterPro" id="IPR013035">
    <property type="entry name" value="PEP_carboxykinase_C"/>
</dbReference>
<comment type="caution">
    <text evidence="2">The sequence shown here is derived from an EMBL/GenBank/DDBJ whole genome shotgun (WGS) entry which is preliminary data.</text>
</comment>
<evidence type="ECO:0000259" key="1">
    <source>
        <dbReference type="Pfam" id="PF00821"/>
    </source>
</evidence>
<evidence type="ECO:0000313" key="2">
    <source>
        <dbReference type="EMBL" id="CAG9530796.1"/>
    </source>
</evidence>
<dbReference type="Proteomes" id="UP000746747">
    <property type="component" value="Unassembled WGS sequence"/>
</dbReference>
<dbReference type="GO" id="GO:0046327">
    <property type="term" value="P:glycerol biosynthetic process from pyruvate"/>
    <property type="evidence" value="ECO:0007669"/>
    <property type="project" value="TreeGrafter"/>
</dbReference>
<proteinExistence type="predicted"/>
<dbReference type="Gene3D" id="3.90.228.20">
    <property type="match status" value="1"/>
</dbReference>
<dbReference type="GO" id="GO:0005829">
    <property type="term" value="C:cytosol"/>
    <property type="evidence" value="ECO:0007669"/>
    <property type="project" value="TreeGrafter"/>
</dbReference>
<dbReference type="GO" id="GO:0071333">
    <property type="term" value="P:cellular response to glucose stimulus"/>
    <property type="evidence" value="ECO:0007669"/>
    <property type="project" value="TreeGrafter"/>
</dbReference>
<dbReference type="GO" id="GO:0005525">
    <property type="term" value="F:GTP binding"/>
    <property type="evidence" value="ECO:0007669"/>
    <property type="project" value="InterPro"/>
</dbReference>
<name>A0A8J2Q8H3_9BILA</name>
<keyword evidence="3" id="KW-1185">Reference proteome</keyword>
<reference evidence="2" key="1">
    <citation type="submission" date="2021-09" db="EMBL/GenBank/DDBJ databases">
        <authorList>
            <consortium name="Pathogen Informatics"/>
        </authorList>
    </citation>
    <scope>NUCLEOTIDE SEQUENCE</scope>
</reference>
<gene>
    <name evidence="2" type="ORF">CJOHNSTONI_LOCUS1247</name>
</gene>